<keyword evidence="1" id="KW-1133">Transmembrane helix</keyword>
<proteinExistence type="predicted"/>
<evidence type="ECO:0000313" key="2">
    <source>
        <dbReference type="EMBL" id="KAK3349770.1"/>
    </source>
</evidence>
<protein>
    <submittedName>
        <fullName evidence="2">Uncharacterized protein</fullName>
    </submittedName>
</protein>
<reference evidence="2" key="2">
    <citation type="submission" date="2023-06" db="EMBL/GenBank/DDBJ databases">
        <authorList>
            <consortium name="Lawrence Berkeley National Laboratory"/>
            <person name="Haridas S."/>
            <person name="Hensen N."/>
            <person name="Bonometti L."/>
            <person name="Westerberg I."/>
            <person name="Brannstrom I.O."/>
            <person name="Guillou S."/>
            <person name="Cros-Aarteil S."/>
            <person name="Calhoun S."/>
            <person name="Kuo A."/>
            <person name="Mondo S."/>
            <person name="Pangilinan J."/>
            <person name="Riley R."/>
            <person name="Labutti K."/>
            <person name="Andreopoulos B."/>
            <person name="Lipzen A."/>
            <person name="Chen C."/>
            <person name="Yanf M."/>
            <person name="Daum C."/>
            <person name="Ng V."/>
            <person name="Clum A."/>
            <person name="Steindorff A."/>
            <person name="Ohm R."/>
            <person name="Martin F."/>
            <person name="Silar P."/>
            <person name="Natvig D."/>
            <person name="Lalanne C."/>
            <person name="Gautier V."/>
            <person name="Ament-Velasquez S.L."/>
            <person name="Kruys A."/>
            <person name="Hutchinson M.I."/>
            <person name="Powell A.J."/>
            <person name="Barry K."/>
            <person name="Miller A.N."/>
            <person name="Grigoriev I.V."/>
            <person name="Debuchy R."/>
            <person name="Gladieux P."/>
            <person name="Thoren M.H."/>
            <person name="Johannesson H."/>
        </authorList>
    </citation>
    <scope>NUCLEOTIDE SEQUENCE</scope>
    <source>
        <strain evidence="2">CBS 955.72</strain>
    </source>
</reference>
<evidence type="ECO:0000313" key="3">
    <source>
        <dbReference type="Proteomes" id="UP001275084"/>
    </source>
</evidence>
<accession>A0AAJ0HFD5</accession>
<keyword evidence="3" id="KW-1185">Reference proteome</keyword>
<dbReference type="AlphaFoldDB" id="A0AAJ0HFD5"/>
<name>A0AAJ0HFD5_9PEZI</name>
<organism evidence="2 3">
    <name type="scientific">Lasiosphaeria hispida</name>
    <dbReference type="NCBI Taxonomy" id="260671"/>
    <lineage>
        <taxon>Eukaryota</taxon>
        <taxon>Fungi</taxon>
        <taxon>Dikarya</taxon>
        <taxon>Ascomycota</taxon>
        <taxon>Pezizomycotina</taxon>
        <taxon>Sordariomycetes</taxon>
        <taxon>Sordariomycetidae</taxon>
        <taxon>Sordariales</taxon>
        <taxon>Lasiosphaeriaceae</taxon>
        <taxon>Lasiosphaeria</taxon>
    </lineage>
</organism>
<feature type="transmembrane region" description="Helical" evidence="1">
    <location>
        <begin position="76"/>
        <end position="94"/>
    </location>
</feature>
<keyword evidence="1" id="KW-0812">Transmembrane</keyword>
<sequence length="96" mass="10070">MIAETIKVVFKGAPRAAPDAGDKHFDVVMRSNNLSAKVKLSQALDGKAAANLTAAMAEAHAAMLDKQTKMTMKTRVATMRSAAILSLPLLAFGLTG</sequence>
<comment type="caution">
    <text evidence="2">The sequence shown here is derived from an EMBL/GenBank/DDBJ whole genome shotgun (WGS) entry which is preliminary data.</text>
</comment>
<evidence type="ECO:0000256" key="1">
    <source>
        <dbReference type="SAM" id="Phobius"/>
    </source>
</evidence>
<keyword evidence="1" id="KW-0472">Membrane</keyword>
<gene>
    <name evidence="2" type="ORF">B0T25DRAFT_570377</name>
</gene>
<dbReference type="EMBL" id="JAUIQD010000005">
    <property type="protein sequence ID" value="KAK3349770.1"/>
    <property type="molecule type" value="Genomic_DNA"/>
</dbReference>
<dbReference type="Proteomes" id="UP001275084">
    <property type="component" value="Unassembled WGS sequence"/>
</dbReference>
<reference evidence="2" key="1">
    <citation type="journal article" date="2023" name="Mol. Phylogenet. Evol.">
        <title>Genome-scale phylogeny and comparative genomics of the fungal order Sordariales.</title>
        <authorList>
            <person name="Hensen N."/>
            <person name="Bonometti L."/>
            <person name="Westerberg I."/>
            <person name="Brannstrom I.O."/>
            <person name="Guillou S."/>
            <person name="Cros-Aarteil S."/>
            <person name="Calhoun S."/>
            <person name="Haridas S."/>
            <person name="Kuo A."/>
            <person name="Mondo S."/>
            <person name="Pangilinan J."/>
            <person name="Riley R."/>
            <person name="LaButti K."/>
            <person name="Andreopoulos B."/>
            <person name="Lipzen A."/>
            <person name="Chen C."/>
            <person name="Yan M."/>
            <person name="Daum C."/>
            <person name="Ng V."/>
            <person name="Clum A."/>
            <person name="Steindorff A."/>
            <person name="Ohm R.A."/>
            <person name="Martin F."/>
            <person name="Silar P."/>
            <person name="Natvig D.O."/>
            <person name="Lalanne C."/>
            <person name="Gautier V."/>
            <person name="Ament-Velasquez S.L."/>
            <person name="Kruys A."/>
            <person name="Hutchinson M.I."/>
            <person name="Powell A.J."/>
            <person name="Barry K."/>
            <person name="Miller A.N."/>
            <person name="Grigoriev I.V."/>
            <person name="Debuchy R."/>
            <person name="Gladieux P."/>
            <person name="Hiltunen Thoren M."/>
            <person name="Johannesson H."/>
        </authorList>
    </citation>
    <scope>NUCLEOTIDE SEQUENCE</scope>
    <source>
        <strain evidence="2">CBS 955.72</strain>
    </source>
</reference>